<protein>
    <submittedName>
        <fullName evidence="12">DEAD/DEAH box helicase</fullName>
    </submittedName>
</protein>
<dbReference type="InterPro" id="IPR000629">
    <property type="entry name" value="RNA-helicase_DEAD-box_CS"/>
</dbReference>
<feature type="region of interest" description="Disordered" evidence="8">
    <location>
        <begin position="386"/>
        <end position="450"/>
    </location>
</feature>
<keyword evidence="13" id="KW-1185">Reference proteome</keyword>
<dbReference type="InterPro" id="IPR044742">
    <property type="entry name" value="DEAD/DEAH_RhlB"/>
</dbReference>
<gene>
    <name evidence="12" type="ORF">L0668_00600</name>
</gene>
<organism evidence="12 13">
    <name type="scientific">Paraglaciecola algarum</name>
    <dbReference type="NCBI Taxonomy" id="3050085"/>
    <lineage>
        <taxon>Bacteria</taxon>
        <taxon>Pseudomonadati</taxon>
        <taxon>Pseudomonadota</taxon>
        <taxon>Gammaproteobacteria</taxon>
        <taxon>Alteromonadales</taxon>
        <taxon>Alteromonadaceae</taxon>
        <taxon>Paraglaciecola</taxon>
    </lineage>
</organism>
<dbReference type="Pfam" id="PF00270">
    <property type="entry name" value="DEAD"/>
    <property type="match status" value="1"/>
</dbReference>
<feature type="compositionally biased region" description="Basic residues" evidence="8">
    <location>
        <begin position="396"/>
        <end position="408"/>
    </location>
</feature>
<evidence type="ECO:0000259" key="10">
    <source>
        <dbReference type="PROSITE" id="PS51194"/>
    </source>
</evidence>
<proteinExistence type="inferred from homology"/>
<dbReference type="EMBL" id="JAKGAS010000001">
    <property type="protein sequence ID" value="MCF2946591.1"/>
    <property type="molecule type" value="Genomic_DNA"/>
</dbReference>
<dbReference type="InterPro" id="IPR001650">
    <property type="entry name" value="Helicase_C-like"/>
</dbReference>
<feature type="domain" description="DEAD-box RNA helicase Q" evidence="11">
    <location>
        <begin position="1"/>
        <end position="29"/>
    </location>
</feature>
<dbReference type="PROSITE" id="PS51195">
    <property type="entry name" value="Q_MOTIF"/>
    <property type="match status" value="1"/>
</dbReference>
<dbReference type="PROSITE" id="PS51194">
    <property type="entry name" value="HELICASE_CTER"/>
    <property type="match status" value="1"/>
</dbReference>
<evidence type="ECO:0000313" key="13">
    <source>
        <dbReference type="Proteomes" id="UP001521137"/>
    </source>
</evidence>
<name>A0ABS9D0Y3_9ALTE</name>
<accession>A0ABS9D0Y3</accession>
<dbReference type="InterPro" id="IPR011545">
    <property type="entry name" value="DEAD/DEAH_box_helicase_dom"/>
</dbReference>
<dbReference type="SUPFAM" id="SSF52540">
    <property type="entry name" value="P-loop containing nucleoside triphosphate hydrolases"/>
    <property type="match status" value="1"/>
</dbReference>
<feature type="compositionally biased region" description="Polar residues" evidence="8">
    <location>
        <begin position="410"/>
        <end position="419"/>
    </location>
</feature>
<comment type="caution">
    <text evidence="12">The sequence shown here is derived from an EMBL/GenBank/DDBJ whole genome shotgun (WGS) entry which is preliminary data.</text>
</comment>
<evidence type="ECO:0000259" key="11">
    <source>
        <dbReference type="PROSITE" id="PS51195"/>
    </source>
</evidence>
<dbReference type="SMART" id="SM00487">
    <property type="entry name" value="DEXDc"/>
    <property type="match status" value="1"/>
</dbReference>
<dbReference type="PROSITE" id="PS00039">
    <property type="entry name" value="DEAD_ATP_HELICASE"/>
    <property type="match status" value="1"/>
</dbReference>
<dbReference type="InterPro" id="IPR014014">
    <property type="entry name" value="RNA_helicase_DEAD_Q_motif"/>
</dbReference>
<dbReference type="Pfam" id="PF00271">
    <property type="entry name" value="Helicase_C"/>
    <property type="match status" value="1"/>
</dbReference>
<dbReference type="CDD" id="cd00268">
    <property type="entry name" value="DEADc"/>
    <property type="match status" value="1"/>
</dbReference>
<evidence type="ECO:0000259" key="9">
    <source>
        <dbReference type="PROSITE" id="PS51192"/>
    </source>
</evidence>
<dbReference type="GO" id="GO:0004386">
    <property type="term" value="F:helicase activity"/>
    <property type="evidence" value="ECO:0007669"/>
    <property type="project" value="UniProtKB-KW"/>
</dbReference>
<feature type="domain" description="Helicase ATP-binding" evidence="9">
    <location>
        <begin position="32"/>
        <end position="207"/>
    </location>
</feature>
<evidence type="ECO:0000256" key="3">
    <source>
        <dbReference type="ARBA" id="ARBA00022806"/>
    </source>
</evidence>
<evidence type="ECO:0000256" key="8">
    <source>
        <dbReference type="SAM" id="MobiDB-lite"/>
    </source>
</evidence>
<dbReference type="RefSeq" id="WP_235310120.1">
    <property type="nucleotide sequence ID" value="NZ_JAKGAS010000001.1"/>
</dbReference>
<reference evidence="12 13" key="1">
    <citation type="submission" date="2022-01" db="EMBL/GenBank/DDBJ databases">
        <title>Paraglaciecola sp. G1-23.</title>
        <authorList>
            <person name="Jin M.S."/>
            <person name="Han D.M."/>
            <person name="Kim H.M."/>
            <person name="Jeon C.O."/>
        </authorList>
    </citation>
    <scope>NUCLEOTIDE SEQUENCE [LARGE SCALE GENOMIC DNA]</scope>
    <source>
        <strain evidence="12 13">G1-23</strain>
    </source>
</reference>
<keyword evidence="2 7" id="KW-0378">Hydrolase</keyword>
<keyword evidence="4 7" id="KW-0067">ATP-binding</keyword>
<dbReference type="InterPro" id="IPR027417">
    <property type="entry name" value="P-loop_NTPase"/>
</dbReference>
<dbReference type="CDD" id="cd18787">
    <property type="entry name" value="SF2_C_DEAD"/>
    <property type="match status" value="1"/>
</dbReference>
<keyword evidence="3 7" id="KW-0347">Helicase</keyword>
<evidence type="ECO:0000256" key="2">
    <source>
        <dbReference type="ARBA" id="ARBA00022801"/>
    </source>
</evidence>
<comment type="similarity">
    <text evidence="5 7">Belongs to the DEAD box helicase family.</text>
</comment>
<evidence type="ECO:0000256" key="7">
    <source>
        <dbReference type="RuleBase" id="RU000492"/>
    </source>
</evidence>
<dbReference type="PANTHER" id="PTHR47959:SF17">
    <property type="entry name" value="ATP-DEPENDENT RNA HELICASE DEAD BOX FAMILY"/>
    <property type="match status" value="1"/>
</dbReference>
<dbReference type="PANTHER" id="PTHR47959">
    <property type="entry name" value="ATP-DEPENDENT RNA HELICASE RHLE-RELATED"/>
    <property type="match status" value="1"/>
</dbReference>
<feature type="short sequence motif" description="Q motif" evidence="6">
    <location>
        <begin position="1"/>
        <end position="29"/>
    </location>
</feature>
<keyword evidence="1 7" id="KW-0547">Nucleotide-binding</keyword>
<dbReference type="Gene3D" id="3.40.50.300">
    <property type="entry name" value="P-loop containing nucleotide triphosphate hydrolases"/>
    <property type="match status" value="2"/>
</dbReference>
<evidence type="ECO:0000256" key="1">
    <source>
        <dbReference type="ARBA" id="ARBA00022741"/>
    </source>
</evidence>
<dbReference type="PROSITE" id="PS51192">
    <property type="entry name" value="HELICASE_ATP_BIND_1"/>
    <property type="match status" value="1"/>
</dbReference>
<dbReference type="Proteomes" id="UP001521137">
    <property type="component" value="Unassembled WGS sequence"/>
</dbReference>
<evidence type="ECO:0000256" key="5">
    <source>
        <dbReference type="ARBA" id="ARBA00038437"/>
    </source>
</evidence>
<dbReference type="InterPro" id="IPR014001">
    <property type="entry name" value="Helicase_ATP-bd"/>
</dbReference>
<feature type="domain" description="Helicase C-terminal" evidence="10">
    <location>
        <begin position="232"/>
        <end position="392"/>
    </location>
</feature>
<dbReference type="InterPro" id="IPR050079">
    <property type="entry name" value="DEAD_box_RNA_helicase"/>
</dbReference>
<evidence type="ECO:0000256" key="6">
    <source>
        <dbReference type="PROSITE-ProRule" id="PRU00552"/>
    </source>
</evidence>
<evidence type="ECO:0000313" key="12">
    <source>
        <dbReference type="EMBL" id="MCF2946591.1"/>
    </source>
</evidence>
<sequence>MQFTDLSLHHNLLKALDIKGLTEPTEIQKKAIPYGLMGKDLIASSKTGSGKTLAFLLPAVHRVLTKQPLSRRDPRVLILAPTRELAKQVFLQLKWLIAKQPLKAALVLGGENFNDQVKALKHHPQFIVGTAGRVVDHLKGKSLFLNGLELLILDEADRMLDLGFAAELRLVNQAADHRKRQSMMFSATLDSAAMHQLTQSLLKAPQRVSVGSSSEEHKDIQQKFYLADHVTHKEALLSKVINQQDYRQVIVFTATRSDTERLANLLKEQDFHAIALSGDLTQGQRNNIMSEFGRGQQHILVTTDIASRGLDLLNVALVVNFDLPKLADEYVHRVGRTGRAGNKGEAVSFVGPKDWYSFVAIKSFLQQSIEFSEIEGLEAKFKGLKPAKNKSLGPKKSVKKKTTNKPKSHSAPNRVNTMQGKEVGDVPLKRKPRVVASPSDEISSNDKNDD</sequence>
<dbReference type="SMART" id="SM00490">
    <property type="entry name" value="HELICc"/>
    <property type="match status" value="1"/>
</dbReference>
<evidence type="ECO:0000256" key="4">
    <source>
        <dbReference type="ARBA" id="ARBA00022840"/>
    </source>
</evidence>